<evidence type="ECO:0000259" key="2">
    <source>
        <dbReference type="PROSITE" id="PS50983"/>
    </source>
</evidence>
<name>A0A1G9SUJ1_9FIRM</name>
<gene>
    <name evidence="3" type="ORF">SAMN04488692_13118</name>
</gene>
<proteinExistence type="inferred from homology"/>
<reference evidence="3 4" key="1">
    <citation type="submission" date="2016-10" db="EMBL/GenBank/DDBJ databases">
        <authorList>
            <person name="de Groot N.N."/>
        </authorList>
    </citation>
    <scope>NUCLEOTIDE SEQUENCE [LARGE SCALE GENOMIC DNA]</scope>
    <source>
        <strain evidence="3 4">SLAS-1</strain>
    </source>
</reference>
<evidence type="ECO:0000313" key="3">
    <source>
        <dbReference type="EMBL" id="SDM39118.1"/>
    </source>
</evidence>
<dbReference type="PANTHER" id="PTHR30535:SF34">
    <property type="entry name" value="MOLYBDATE-BINDING PROTEIN MOLA"/>
    <property type="match status" value="1"/>
</dbReference>
<dbReference type="EMBL" id="FNGO01000031">
    <property type="protein sequence ID" value="SDM39118.1"/>
    <property type="molecule type" value="Genomic_DNA"/>
</dbReference>
<dbReference type="STRING" id="321763.SAMN04488692_13118"/>
<dbReference type="InterPro" id="IPR002491">
    <property type="entry name" value="ABC_transptr_periplasmic_BD"/>
</dbReference>
<dbReference type="PANTHER" id="PTHR30535">
    <property type="entry name" value="VITAMIN B12-BINDING PROTEIN"/>
    <property type="match status" value="1"/>
</dbReference>
<dbReference type="InterPro" id="IPR050902">
    <property type="entry name" value="ABC_Transporter_SBP"/>
</dbReference>
<dbReference type="Gene3D" id="3.40.50.1980">
    <property type="entry name" value="Nitrogenase molybdenum iron protein domain"/>
    <property type="match status" value="2"/>
</dbReference>
<dbReference type="Pfam" id="PF01497">
    <property type="entry name" value="Peripla_BP_2"/>
    <property type="match status" value="1"/>
</dbReference>
<dbReference type="PROSITE" id="PS50983">
    <property type="entry name" value="FE_B12_PBP"/>
    <property type="match status" value="1"/>
</dbReference>
<organism evidence="3 4">
    <name type="scientific">Halarsenatibacter silvermanii</name>
    <dbReference type="NCBI Taxonomy" id="321763"/>
    <lineage>
        <taxon>Bacteria</taxon>
        <taxon>Bacillati</taxon>
        <taxon>Bacillota</taxon>
        <taxon>Clostridia</taxon>
        <taxon>Halanaerobiales</taxon>
        <taxon>Halarsenatibacteraceae</taxon>
        <taxon>Halarsenatibacter</taxon>
    </lineage>
</organism>
<keyword evidence="4" id="KW-1185">Reference proteome</keyword>
<sequence>MVTSIPLFNNFYHRFMKNFLLISLAVVFILAAGAFINPQSARVSGEVLEIEDRGGRIVEVPHEPEEVIAVGSGAPRNVLYFTGVENIIGVEEGEVGSDDELYRDYQLVYEELREKPQIGPNHGGDSELIARQDPDLIIHSGDVQDAEDLQDRTEIPVVYLDFGDLHKYRDVLFDDWRILGEIFGEEDRAEELIDFTEEIISDLESRGQEVTEEKRPEVFIGGMGHRGAHGLTSVRVPFPPLEFLDADHVAERELDFDTVTQANVDREQLMLWDPDYIFMDSSNLNLVYDDMDRHDEFAALKAVQKERTHTLLPYSSYHRQFSNILANGYYIGSVIYPEAFEDVDPVDRAEEIMEVFLGEPVFEEQQEFFPSFEQINLLEK</sequence>
<feature type="domain" description="Fe/B12 periplasmic-binding" evidence="2">
    <location>
        <begin position="66"/>
        <end position="339"/>
    </location>
</feature>
<dbReference type="Proteomes" id="UP000199476">
    <property type="component" value="Unassembled WGS sequence"/>
</dbReference>
<accession>A0A1G9SUJ1</accession>
<comment type="similarity">
    <text evidence="1">Belongs to the bacterial solute-binding protein 8 family.</text>
</comment>
<protein>
    <submittedName>
        <fullName evidence="3">Iron complex transport system substrate-binding protein</fullName>
    </submittedName>
</protein>
<dbReference type="AlphaFoldDB" id="A0A1G9SUJ1"/>
<dbReference type="SUPFAM" id="SSF53807">
    <property type="entry name" value="Helical backbone' metal receptor"/>
    <property type="match status" value="1"/>
</dbReference>
<dbReference type="RefSeq" id="WP_159429943.1">
    <property type="nucleotide sequence ID" value="NZ_FNGO01000031.1"/>
</dbReference>
<dbReference type="OrthoDB" id="9787830at2"/>
<evidence type="ECO:0000256" key="1">
    <source>
        <dbReference type="ARBA" id="ARBA00008814"/>
    </source>
</evidence>
<evidence type="ECO:0000313" key="4">
    <source>
        <dbReference type="Proteomes" id="UP000199476"/>
    </source>
</evidence>